<comment type="subcellular location">
    <subcellularLocation>
        <location evidence="1">Cytoplasm</location>
    </subcellularLocation>
</comment>
<dbReference type="PROSITE" id="PS00626">
    <property type="entry name" value="RCC1_2"/>
    <property type="match status" value="4"/>
</dbReference>
<gene>
    <name evidence="10" type="ORF">EEDITHA_LOCUS19784</name>
</gene>
<dbReference type="Pfam" id="PF25390">
    <property type="entry name" value="WD40_RLD"/>
    <property type="match status" value="1"/>
</dbReference>
<evidence type="ECO:0000256" key="8">
    <source>
        <dbReference type="SAM" id="Phobius"/>
    </source>
</evidence>
<protein>
    <recommendedName>
        <fullName evidence="9">HECT domain-containing protein</fullName>
    </recommendedName>
</protein>
<dbReference type="SUPFAM" id="SSF50985">
    <property type="entry name" value="RCC1/BLIP-II"/>
    <property type="match status" value="2"/>
</dbReference>
<keyword evidence="4" id="KW-0677">Repeat</keyword>
<keyword evidence="11" id="KW-1185">Reference proteome</keyword>
<keyword evidence="8" id="KW-0812">Transmembrane</keyword>
<dbReference type="InterPro" id="IPR058923">
    <property type="entry name" value="RCC1-like_dom"/>
</dbReference>
<feature type="repeat" description="RCC1" evidence="7">
    <location>
        <begin position="107"/>
        <end position="159"/>
    </location>
</feature>
<keyword evidence="2" id="KW-0963">Cytoplasm</keyword>
<dbReference type="InterPro" id="IPR000408">
    <property type="entry name" value="Reg_chr_condens"/>
</dbReference>
<dbReference type="Gene3D" id="3.90.1750.10">
    <property type="entry name" value="Hect, E3 ligase catalytic domains"/>
    <property type="match status" value="1"/>
</dbReference>
<evidence type="ECO:0000256" key="5">
    <source>
        <dbReference type="ARBA" id="ARBA00022786"/>
    </source>
</evidence>
<dbReference type="Gene3D" id="3.30.2160.10">
    <property type="entry name" value="Hect, E3 ligase catalytic domain"/>
    <property type="match status" value="1"/>
</dbReference>
<feature type="active site" description="Glycyl thioester intermediate" evidence="6">
    <location>
        <position position="1290"/>
    </location>
</feature>
<evidence type="ECO:0000313" key="11">
    <source>
        <dbReference type="Proteomes" id="UP001153954"/>
    </source>
</evidence>
<dbReference type="PROSITE" id="PS50237">
    <property type="entry name" value="HECT"/>
    <property type="match status" value="1"/>
</dbReference>
<dbReference type="Proteomes" id="UP001153954">
    <property type="component" value="Unassembled WGS sequence"/>
</dbReference>
<dbReference type="PANTHER" id="PTHR45622">
    <property type="entry name" value="UBIQUITIN-PROTEIN LIGASE E3A-RELATED"/>
    <property type="match status" value="1"/>
</dbReference>
<evidence type="ECO:0000256" key="7">
    <source>
        <dbReference type="PROSITE-ProRule" id="PRU00235"/>
    </source>
</evidence>
<reference evidence="10" key="1">
    <citation type="submission" date="2022-03" db="EMBL/GenBank/DDBJ databases">
        <authorList>
            <person name="Tunstrom K."/>
        </authorList>
    </citation>
    <scope>NUCLEOTIDE SEQUENCE</scope>
</reference>
<dbReference type="EMBL" id="CAKOGL010000028">
    <property type="protein sequence ID" value="CAH2105538.1"/>
    <property type="molecule type" value="Genomic_DNA"/>
</dbReference>
<name>A0AAU9V2J5_EUPED</name>
<evidence type="ECO:0000256" key="2">
    <source>
        <dbReference type="ARBA" id="ARBA00022490"/>
    </source>
</evidence>
<keyword evidence="5 6" id="KW-0833">Ubl conjugation pathway</keyword>
<keyword evidence="8" id="KW-1133">Transmembrane helix</keyword>
<feature type="transmembrane region" description="Helical" evidence="8">
    <location>
        <begin position="1060"/>
        <end position="1087"/>
    </location>
</feature>
<feature type="repeat" description="RCC1" evidence="7">
    <location>
        <begin position="599"/>
        <end position="659"/>
    </location>
</feature>
<feature type="repeat" description="RCC1" evidence="7">
    <location>
        <begin position="160"/>
        <end position="212"/>
    </location>
</feature>
<dbReference type="Gene3D" id="2.130.10.30">
    <property type="entry name" value="Regulator of chromosome condensation 1/beta-lactamase-inhibitor protein II"/>
    <property type="match status" value="3"/>
</dbReference>
<organism evidence="10 11">
    <name type="scientific">Euphydryas editha</name>
    <name type="common">Edith's checkerspot</name>
    <dbReference type="NCBI Taxonomy" id="104508"/>
    <lineage>
        <taxon>Eukaryota</taxon>
        <taxon>Metazoa</taxon>
        <taxon>Ecdysozoa</taxon>
        <taxon>Arthropoda</taxon>
        <taxon>Hexapoda</taxon>
        <taxon>Insecta</taxon>
        <taxon>Pterygota</taxon>
        <taxon>Neoptera</taxon>
        <taxon>Endopterygota</taxon>
        <taxon>Lepidoptera</taxon>
        <taxon>Glossata</taxon>
        <taxon>Ditrysia</taxon>
        <taxon>Papilionoidea</taxon>
        <taxon>Nymphalidae</taxon>
        <taxon>Nymphalinae</taxon>
        <taxon>Euphydryas</taxon>
    </lineage>
</organism>
<keyword evidence="8" id="KW-0472">Membrane</keyword>
<evidence type="ECO:0000256" key="3">
    <source>
        <dbReference type="ARBA" id="ARBA00022679"/>
    </source>
</evidence>
<dbReference type="PANTHER" id="PTHR45622:SF76">
    <property type="entry name" value="HECT AND RLD DOMAIN CONTAINING E3 UBIQUITIN LIGASE 4, ISOFORM C"/>
    <property type="match status" value="1"/>
</dbReference>
<evidence type="ECO:0000256" key="1">
    <source>
        <dbReference type="ARBA" id="ARBA00004496"/>
    </source>
</evidence>
<evidence type="ECO:0000256" key="4">
    <source>
        <dbReference type="ARBA" id="ARBA00022737"/>
    </source>
</evidence>
<proteinExistence type="predicted"/>
<dbReference type="InterPro" id="IPR000569">
    <property type="entry name" value="HECT_dom"/>
</dbReference>
<dbReference type="Pfam" id="PF00632">
    <property type="entry name" value="HECT"/>
    <property type="match status" value="1"/>
</dbReference>
<feature type="repeat" description="RCC1" evidence="7">
    <location>
        <begin position="213"/>
        <end position="264"/>
    </location>
</feature>
<dbReference type="CDD" id="cd00078">
    <property type="entry name" value="HECTc"/>
    <property type="match status" value="1"/>
</dbReference>
<dbReference type="InterPro" id="IPR009091">
    <property type="entry name" value="RCC1/BLIP-II"/>
</dbReference>
<dbReference type="SMART" id="SM00119">
    <property type="entry name" value="HECTc"/>
    <property type="match status" value="1"/>
</dbReference>
<dbReference type="FunFam" id="3.30.2160.10:FF:000004">
    <property type="entry name" value="probable E3 ubiquitin-protein ligase HERC4 isoform X1"/>
    <property type="match status" value="1"/>
</dbReference>
<feature type="repeat" description="RCC1" evidence="7">
    <location>
        <begin position="1"/>
        <end position="53"/>
    </location>
</feature>
<dbReference type="FunFam" id="3.30.2410.10:FF:000003">
    <property type="entry name" value="probable E3 ubiquitin-protein ligase HERC4 isoform X1"/>
    <property type="match status" value="1"/>
</dbReference>
<dbReference type="GO" id="GO:0005737">
    <property type="term" value="C:cytoplasm"/>
    <property type="evidence" value="ECO:0007669"/>
    <property type="project" value="UniProtKB-SubCell"/>
</dbReference>
<feature type="repeat" description="RCC1" evidence="7">
    <location>
        <begin position="265"/>
        <end position="316"/>
    </location>
</feature>
<feature type="repeat" description="RCC1" evidence="7">
    <location>
        <begin position="316"/>
        <end position="376"/>
    </location>
</feature>
<accession>A0AAU9V2J5</accession>
<keyword evidence="3" id="KW-0808">Transferase</keyword>
<dbReference type="GO" id="GO:0009966">
    <property type="term" value="P:regulation of signal transduction"/>
    <property type="evidence" value="ECO:0007669"/>
    <property type="project" value="UniProtKB-ARBA"/>
</dbReference>
<dbReference type="InterPro" id="IPR051709">
    <property type="entry name" value="Ub-ligase/GTPase-reg"/>
</dbReference>
<comment type="caution">
    <text evidence="10">The sequence shown here is derived from an EMBL/GenBank/DDBJ whole genome shotgun (WGS) entry which is preliminary data.</text>
</comment>
<dbReference type="InterPro" id="IPR035983">
    <property type="entry name" value="Hect_E3_ubiquitin_ligase"/>
</dbReference>
<dbReference type="SUPFAM" id="SSF56204">
    <property type="entry name" value="Hect, E3 ligase catalytic domain"/>
    <property type="match status" value="1"/>
</dbReference>
<dbReference type="PRINTS" id="PR00633">
    <property type="entry name" value="RCCNDNSATION"/>
</dbReference>
<sequence length="1322" mass="148884">MFCWGNTTHHELCVEESDSLGLVIKPTLSKWKESTHIKYVAAGEFHTLYLTNLGQLYSCGSNEVGQLGRQTENSEDKSPAVVETFKGCTISAIACGLQHSMALDEWGQIFSWGSDSMGQLGSNLGAYAQDKPKIIKFLATKNVIQIACGSYHSIALTNNGELYTWGANTHGQCGLGTKSNKETTPQQITSLLGIPIAMIACGSNHTFALSKSGAVFGWGRNMYGQLGLQDVEDRCYPTHLKTLRNVKVCHISCGEDFTAFLTLDGGVFTCGSGLHGQTGHGTTKDELVPRKVMELMGSTVTQVACGRRHLLVRVGERVLACGHGARGQLGCAHAAALVPTPVPFAPRADSPFTPDGFIGPIRVFAGGDHSFLVVSSDKKATVDLRVPDTKMQILTLNMTKLTVCQFFKDNDVVNQDLMAYLETVFGSLACINGSFLLDQNAHFGCNTKVPGVNLKKAEEAFTLISRFENTTLQELIFSLLTEQIIKKVKVSPPDAEALRVFLVLPLYHEMRNPRRHPELQGPFAEAFNKLSSPPQRIVQLWWEAQSAEYFEMLVDIFKSVFVYEMMQPVVRANKVMELMGSTVTQVACGRRHLLVRVGERVLACGHGARGQLGCAHAAALVPTPVPFAPRADSPFTPDGFIGPIRVFAGGDHSFLVVSSDKKATVDLRVPDTKMQILTLNMTKLTACQFFKDNDVVNQDLMAYLETVFGSLACINGSFLLDQNAHFGCNTKVPGVNLKKAEEAFTLISRFENTTLQELIFSLLTEQIIKKVKVSPPDAEALRVFLILPLYHEMRNPRRHPELQGPFAEAFNKLSSPPQRIVQLWWEAQSAEYFEMLVDIFKSVFVYEMMQPVVRANKKICFSKSIVQVLNTLTYLNRINFTNPKKPKIPAECFYVEDLSSHVDIATDYINWLSDQDSTQPHLCNYAFLFDVQCKSLLLKIDQQLQMQMAVNRVATQIFTRLFIDPSYEYQRDQFLILTVSRNHIVRDTMLQISNHDTSQLKKPLRVEFVGEEAEDAGGVKKEFFMLLLKEIFDPVYGMFKQSEETNMIWFSNNPFEDEVMYYLIGAIYGLAIYNSIIIYVPFPLVLYKKILGESVMLDDLSDLYPTLASSLRHLLDYPDDDVEEVFCLCFAVNTEVFDQIQVNPLKENGENIPVTSENKSEYVDLYVDFLLNKSVEKQFKAFNQGFQKVCGGRIIKLFRSHELMSVVIGNEEYDWELFENNCEYENGYSATNQQIRWFWEVFHELSIEDKKKFLLFLTGSDRVPIQGMRDIKIKIQPVADDRYFPVAHTCFNLLDLPRYKTKERLKYHLLQAIQQTQGFSLV</sequence>
<evidence type="ECO:0000259" key="9">
    <source>
        <dbReference type="PROSITE" id="PS50237"/>
    </source>
</evidence>
<evidence type="ECO:0000313" key="10">
    <source>
        <dbReference type="EMBL" id="CAH2105538.1"/>
    </source>
</evidence>
<feature type="repeat" description="RCC1" evidence="7">
    <location>
        <begin position="54"/>
        <end position="106"/>
    </location>
</feature>
<dbReference type="GO" id="GO:0004842">
    <property type="term" value="F:ubiquitin-protein transferase activity"/>
    <property type="evidence" value="ECO:0007669"/>
    <property type="project" value="InterPro"/>
</dbReference>
<dbReference type="Gene3D" id="3.30.2410.10">
    <property type="entry name" value="Hect, E3 ligase catalytic domain"/>
    <property type="match status" value="1"/>
</dbReference>
<dbReference type="PROSITE" id="PS50012">
    <property type="entry name" value="RCC1_3"/>
    <property type="match status" value="8"/>
</dbReference>
<feature type="domain" description="HECT" evidence="9">
    <location>
        <begin position="996"/>
        <end position="1322"/>
    </location>
</feature>
<evidence type="ECO:0000256" key="6">
    <source>
        <dbReference type="PROSITE-ProRule" id="PRU00104"/>
    </source>
</evidence>